<protein>
    <recommendedName>
        <fullName evidence="3">Extensin-like C-terminal domain-containing protein</fullName>
    </recommendedName>
</protein>
<evidence type="ECO:0000313" key="5">
    <source>
        <dbReference type="Proteomes" id="UP000294835"/>
    </source>
</evidence>
<keyword evidence="5" id="KW-1185">Reference proteome</keyword>
<accession>A0A4R2PUK5</accession>
<dbReference type="AlphaFoldDB" id="A0A4R2PUK5"/>
<gene>
    <name evidence="4" type="ORF">EV662_11628</name>
</gene>
<evidence type="ECO:0000256" key="1">
    <source>
        <dbReference type="SAM" id="MobiDB-lite"/>
    </source>
</evidence>
<feature type="chain" id="PRO_5020329786" description="Extensin-like C-terminal domain-containing protein" evidence="2">
    <location>
        <begin position="21"/>
        <end position="263"/>
    </location>
</feature>
<sequence>MRALAAGALALVLMAGPLAALPLDTSPRPVARPDATRQAAPAPAPALAASVAPLDRSARPAPRPDLPIRTAALSASGVRNQPSAILTGKRGAICGDPGIRGEAMAPIPGRINGCGVERPVKVLAVDGVPLTRPAVMDCTTAQALKSWVEDGVRPAVGRMGGGVASIKVVADYACRTRNNRAGAKISEHGRGRAVDVAAINLKNGASISVLDGWRDARQGKVLRRLHQAACGPFGTVLGPDSDRYHQDHFHLDTARYRSGPYCR</sequence>
<dbReference type="Proteomes" id="UP000294835">
    <property type="component" value="Unassembled WGS sequence"/>
</dbReference>
<evidence type="ECO:0000313" key="4">
    <source>
        <dbReference type="EMBL" id="TCP38874.1"/>
    </source>
</evidence>
<feature type="domain" description="Extensin-like C-terminal" evidence="3">
    <location>
        <begin position="111"/>
        <end position="263"/>
    </location>
</feature>
<dbReference type="OrthoDB" id="9809788at2"/>
<feature type="signal peptide" evidence="2">
    <location>
        <begin position="1"/>
        <end position="20"/>
    </location>
</feature>
<feature type="region of interest" description="Disordered" evidence="1">
    <location>
        <begin position="29"/>
        <end position="65"/>
    </location>
</feature>
<comment type="caution">
    <text evidence="4">The sequence shown here is derived from an EMBL/GenBank/DDBJ whole genome shotgun (WGS) entry which is preliminary data.</text>
</comment>
<feature type="compositionally biased region" description="Low complexity" evidence="1">
    <location>
        <begin position="32"/>
        <end position="53"/>
    </location>
</feature>
<organism evidence="4 5">
    <name type="scientific">Rhodovulum marinum</name>
    <dbReference type="NCBI Taxonomy" id="320662"/>
    <lineage>
        <taxon>Bacteria</taxon>
        <taxon>Pseudomonadati</taxon>
        <taxon>Pseudomonadota</taxon>
        <taxon>Alphaproteobacteria</taxon>
        <taxon>Rhodobacterales</taxon>
        <taxon>Paracoccaceae</taxon>
        <taxon>Rhodovulum</taxon>
    </lineage>
</organism>
<evidence type="ECO:0000259" key="3">
    <source>
        <dbReference type="Pfam" id="PF06904"/>
    </source>
</evidence>
<dbReference type="Pfam" id="PF06904">
    <property type="entry name" value="Extensin-like_C"/>
    <property type="match status" value="1"/>
</dbReference>
<proteinExistence type="predicted"/>
<dbReference type="InterPro" id="IPR009683">
    <property type="entry name" value="Extensin-like_C"/>
</dbReference>
<name>A0A4R2PUK5_9RHOB</name>
<evidence type="ECO:0000256" key="2">
    <source>
        <dbReference type="SAM" id="SignalP"/>
    </source>
</evidence>
<reference evidence="4 5" key="1">
    <citation type="submission" date="2019-03" db="EMBL/GenBank/DDBJ databases">
        <title>Genomic Encyclopedia of Type Strains, Phase IV (KMG-IV): sequencing the most valuable type-strain genomes for metagenomic binning, comparative biology and taxonomic classification.</title>
        <authorList>
            <person name="Goeker M."/>
        </authorList>
    </citation>
    <scope>NUCLEOTIDE SEQUENCE [LARGE SCALE GENOMIC DNA]</scope>
    <source>
        <strain evidence="4 5">DSM 18063</strain>
    </source>
</reference>
<keyword evidence="2" id="KW-0732">Signal</keyword>
<dbReference type="EMBL" id="SLXP01000016">
    <property type="protein sequence ID" value="TCP38874.1"/>
    <property type="molecule type" value="Genomic_DNA"/>
</dbReference>
<dbReference type="RefSeq" id="WP_132465435.1">
    <property type="nucleotide sequence ID" value="NZ_SLXP01000016.1"/>
</dbReference>